<organism evidence="6 7">
    <name type="scientific">Pseudopedobacter saltans (strain ATCC 51119 / DSM 12145 / JCM 21818 / CCUG 39354 / LMG 10337 / NBRC 100064 / NCIMB 13643)</name>
    <name type="common">Pedobacter saltans</name>
    <dbReference type="NCBI Taxonomy" id="762903"/>
    <lineage>
        <taxon>Bacteria</taxon>
        <taxon>Pseudomonadati</taxon>
        <taxon>Bacteroidota</taxon>
        <taxon>Sphingobacteriia</taxon>
        <taxon>Sphingobacteriales</taxon>
        <taxon>Sphingobacteriaceae</taxon>
        <taxon>Pseudopedobacter</taxon>
    </lineage>
</organism>
<dbReference type="STRING" id="762903.Pedsa_3017"/>
<reference evidence="6 7" key="1">
    <citation type="journal article" date="2011" name="Stand. Genomic Sci.">
        <title>Complete genome sequence of the gliding, heparinolytic Pedobacter saltans type strain (113).</title>
        <authorList>
            <person name="Liolios K."/>
            <person name="Sikorski J."/>
            <person name="Lu M."/>
            <person name="Nolan M."/>
            <person name="Lapidus A."/>
            <person name="Lucas S."/>
            <person name="Hammon N."/>
            <person name="Deshpande S."/>
            <person name="Cheng J.F."/>
            <person name="Tapia R."/>
            <person name="Han C."/>
            <person name="Goodwin L."/>
            <person name="Pitluck S."/>
            <person name="Huntemann M."/>
            <person name="Ivanova N."/>
            <person name="Pagani I."/>
            <person name="Mavromatis K."/>
            <person name="Ovchinikova G."/>
            <person name="Pati A."/>
            <person name="Chen A."/>
            <person name="Palaniappan K."/>
            <person name="Land M."/>
            <person name="Hauser L."/>
            <person name="Brambilla E.M."/>
            <person name="Kotsyurbenko O."/>
            <person name="Rohde M."/>
            <person name="Tindall B.J."/>
            <person name="Abt B."/>
            <person name="Goker M."/>
            <person name="Detter J.C."/>
            <person name="Woyke T."/>
            <person name="Bristow J."/>
            <person name="Eisen J.A."/>
            <person name="Markowitz V."/>
            <person name="Hugenholtz P."/>
            <person name="Klenk H.P."/>
            <person name="Kyrpides N.C."/>
        </authorList>
    </citation>
    <scope>NUCLEOTIDE SEQUENCE [LARGE SCALE GENOMIC DNA]</scope>
    <source>
        <strain evidence="7">ATCC 51119 / DSM 12145 / JCM 21818 / LMG 10337 / NBRC 100064 / NCIMB 13643</strain>
    </source>
</reference>
<dbReference type="InterPro" id="IPR011249">
    <property type="entry name" value="Metalloenz_LuxS/M16"/>
</dbReference>
<proteinExistence type="inferred from homology"/>
<evidence type="ECO:0000259" key="5">
    <source>
        <dbReference type="Pfam" id="PF05193"/>
    </source>
</evidence>
<dbReference type="GO" id="GO:0004222">
    <property type="term" value="F:metalloendopeptidase activity"/>
    <property type="evidence" value="ECO:0007669"/>
    <property type="project" value="UniProtKB-EC"/>
</dbReference>
<dbReference type="Pfam" id="PF05193">
    <property type="entry name" value="Peptidase_M16_C"/>
    <property type="match status" value="1"/>
</dbReference>
<evidence type="ECO:0000256" key="1">
    <source>
        <dbReference type="ARBA" id="ARBA00001947"/>
    </source>
</evidence>
<feature type="domain" description="Peptidase M16 N-terminal" evidence="4">
    <location>
        <begin position="17"/>
        <end position="160"/>
    </location>
</feature>
<reference evidence="7" key="2">
    <citation type="submission" date="2011-02" db="EMBL/GenBank/DDBJ databases">
        <title>The complete genome of Pedobacter saltans DSM 12145.</title>
        <authorList>
            <consortium name="US DOE Joint Genome Institute (JGI-PGF)"/>
            <person name="Lucas S."/>
            <person name="Copeland A."/>
            <person name="Lapidus A."/>
            <person name="Bruce D."/>
            <person name="Goodwin L."/>
            <person name="Pitluck S."/>
            <person name="Kyrpides N."/>
            <person name="Mavromatis K."/>
            <person name="Pagani I."/>
            <person name="Ivanova N."/>
            <person name="Ovchinnikova G."/>
            <person name="Lu M."/>
            <person name="Detter J.C."/>
            <person name="Han C."/>
            <person name="Land M."/>
            <person name="Hauser L."/>
            <person name="Markowitz V."/>
            <person name="Cheng J.-F."/>
            <person name="Hugenholtz P."/>
            <person name="Woyke T."/>
            <person name="Wu D."/>
            <person name="Tindall B."/>
            <person name="Pomrenke H.G."/>
            <person name="Brambilla E."/>
            <person name="Klenk H.-P."/>
            <person name="Eisen J.A."/>
        </authorList>
    </citation>
    <scope>NUCLEOTIDE SEQUENCE [LARGE SCALE GENOMIC DNA]</scope>
    <source>
        <strain evidence="7">ATCC 51119 / DSM 12145 / JCM 21818 / LMG 10337 / NBRC 100064 / NCIMB 13643</strain>
    </source>
</reference>
<dbReference type="InterPro" id="IPR011765">
    <property type="entry name" value="Pept_M16_N"/>
</dbReference>
<dbReference type="KEGG" id="psn:Pedsa_3017"/>
<evidence type="ECO:0000313" key="7">
    <source>
        <dbReference type="Proteomes" id="UP000000310"/>
    </source>
</evidence>
<keyword evidence="6" id="KW-0378">Hydrolase</keyword>
<name>F0S9K3_PSESL</name>
<dbReference type="OrthoDB" id="9811314at2"/>
<feature type="domain" description="Peptidase M16 C-terminal" evidence="5">
    <location>
        <begin position="169"/>
        <end position="340"/>
    </location>
</feature>
<dbReference type="PROSITE" id="PS00143">
    <property type="entry name" value="INSULINASE"/>
    <property type="match status" value="1"/>
</dbReference>
<comment type="similarity">
    <text evidence="2 3">Belongs to the peptidase M16 family.</text>
</comment>
<dbReference type="Gene3D" id="3.30.830.10">
    <property type="entry name" value="Metalloenzyme, LuxS/M16 peptidase-like"/>
    <property type="match status" value="2"/>
</dbReference>
<dbReference type="InterPro" id="IPR050361">
    <property type="entry name" value="MPP/UQCRC_Complex"/>
</dbReference>
<gene>
    <name evidence="6" type="ordered locus">Pedsa_3017</name>
</gene>
<dbReference type="EMBL" id="CP002545">
    <property type="protein sequence ID" value="ADY53556.1"/>
    <property type="molecule type" value="Genomic_DNA"/>
</dbReference>
<dbReference type="AlphaFoldDB" id="F0S9K3"/>
<dbReference type="PANTHER" id="PTHR11851">
    <property type="entry name" value="METALLOPROTEASE"/>
    <property type="match status" value="1"/>
</dbReference>
<dbReference type="GO" id="GO:0046872">
    <property type="term" value="F:metal ion binding"/>
    <property type="evidence" value="ECO:0007669"/>
    <property type="project" value="InterPro"/>
</dbReference>
<dbReference type="EC" id="3.4.24.64" evidence="6"/>
<sequence length="410" mass="46799">MDHEIYTLKNGIRILFKYANSPISHCCLIINSGSRDEKENQVGLAHFIEHLFFKGTETRNTTKILNRLELVGADLNAYTTKEYTCIHSSFLNEYLNRTIDLLCDITFHSIFPEEEIKKEKNVIIDEILSYEDQPEEAIADDFEALLFKGNALGENILGTKESVEVFLKKDVLDFISSNYNTHEIVFAVTGNYRTSKVFKLAEKYLTDIPENTTAKNRKTPIRKTREEIISIKPISQTHTIIGGNAYSFFDNKKYGLSLLNNLLGGSCMSSRLNMEIREKYGIAYTVESSYTPLSDTGIFSIYFGTDEEKAVKATKLVHKELKKLRDHKLGSLQLQQAKKRFIGQIALGEENRMSVLISMAKSLLDFNHIDSLEDLFRNINAVTETELLEISNEIFDTDYLSSLNFVPENE</sequence>
<protein>
    <submittedName>
        <fullName evidence="6">Processing peptidase</fullName>
        <ecNumber evidence="6">3.4.24.64</ecNumber>
    </submittedName>
</protein>
<dbReference type="eggNOG" id="COG0612">
    <property type="taxonomic scope" value="Bacteria"/>
</dbReference>
<dbReference type="HOGENOM" id="CLU_009902_3_2_10"/>
<dbReference type="PANTHER" id="PTHR11851:SF49">
    <property type="entry name" value="MITOCHONDRIAL-PROCESSING PEPTIDASE SUBUNIT ALPHA"/>
    <property type="match status" value="1"/>
</dbReference>
<dbReference type="Proteomes" id="UP000000310">
    <property type="component" value="Chromosome"/>
</dbReference>
<evidence type="ECO:0000256" key="2">
    <source>
        <dbReference type="ARBA" id="ARBA00007261"/>
    </source>
</evidence>
<dbReference type="RefSeq" id="WP_013634041.1">
    <property type="nucleotide sequence ID" value="NC_015177.1"/>
</dbReference>
<dbReference type="Pfam" id="PF00675">
    <property type="entry name" value="Peptidase_M16"/>
    <property type="match status" value="1"/>
</dbReference>
<evidence type="ECO:0000259" key="4">
    <source>
        <dbReference type="Pfam" id="PF00675"/>
    </source>
</evidence>
<dbReference type="InterPro" id="IPR001431">
    <property type="entry name" value="Pept_M16_Zn_BS"/>
</dbReference>
<evidence type="ECO:0000313" key="6">
    <source>
        <dbReference type="EMBL" id="ADY53556.1"/>
    </source>
</evidence>
<dbReference type="GO" id="GO:0006508">
    <property type="term" value="P:proteolysis"/>
    <property type="evidence" value="ECO:0007669"/>
    <property type="project" value="InterPro"/>
</dbReference>
<accession>F0S9K3</accession>
<evidence type="ECO:0000256" key="3">
    <source>
        <dbReference type="RuleBase" id="RU004447"/>
    </source>
</evidence>
<dbReference type="InterPro" id="IPR007863">
    <property type="entry name" value="Peptidase_M16_C"/>
</dbReference>
<comment type="cofactor">
    <cofactor evidence="1">
        <name>Zn(2+)</name>
        <dbReference type="ChEBI" id="CHEBI:29105"/>
    </cofactor>
</comment>
<keyword evidence="7" id="KW-1185">Reference proteome</keyword>
<dbReference type="SUPFAM" id="SSF63411">
    <property type="entry name" value="LuxS/MPP-like metallohydrolase"/>
    <property type="match status" value="2"/>
</dbReference>